<dbReference type="SUPFAM" id="SSF51735">
    <property type="entry name" value="NAD(P)-binding Rossmann-fold domains"/>
    <property type="match status" value="1"/>
</dbReference>
<dbReference type="PANTHER" id="PTHR44196">
    <property type="entry name" value="DEHYDROGENASE/REDUCTASE SDR FAMILY MEMBER 7B"/>
    <property type="match status" value="1"/>
</dbReference>
<reference evidence="4" key="1">
    <citation type="submission" date="2021-01" db="EMBL/GenBank/DDBJ databases">
        <authorList>
            <person name="Corre E."/>
            <person name="Pelletier E."/>
            <person name="Niang G."/>
            <person name="Scheremetjew M."/>
            <person name="Finn R."/>
            <person name="Kale V."/>
            <person name="Holt S."/>
            <person name="Cochrane G."/>
            <person name="Meng A."/>
            <person name="Brown T."/>
            <person name="Cohen L."/>
        </authorList>
    </citation>
    <scope>NUCLEOTIDE SEQUENCE</scope>
    <source>
        <strain evidence="4">CCMP1320</strain>
    </source>
</reference>
<evidence type="ECO:0000313" key="4">
    <source>
        <dbReference type="EMBL" id="CAE0498015.1"/>
    </source>
</evidence>
<dbReference type="InterPro" id="IPR002347">
    <property type="entry name" value="SDR_fam"/>
</dbReference>
<dbReference type="GO" id="GO:0016020">
    <property type="term" value="C:membrane"/>
    <property type="evidence" value="ECO:0007669"/>
    <property type="project" value="TreeGrafter"/>
</dbReference>
<organism evidence="4">
    <name type="scientific">Dunaliella tertiolecta</name>
    <name type="common">Green alga</name>
    <dbReference type="NCBI Taxonomy" id="3047"/>
    <lineage>
        <taxon>Eukaryota</taxon>
        <taxon>Viridiplantae</taxon>
        <taxon>Chlorophyta</taxon>
        <taxon>core chlorophytes</taxon>
        <taxon>Chlorophyceae</taxon>
        <taxon>CS clade</taxon>
        <taxon>Chlamydomonadales</taxon>
        <taxon>Dunaliellaceae</taxon>
        <taxon>Dunaliella</taxon>
    </lineage>
</organism>
<dbReference type="CDD" id="cd05233">
    <property type="entry name" value="SDR_c"/>
    <property type="match status" value="1"/>
</dbReference>
<dbReference type="GO" id="GO:0016491">
    <property type="term" value="F:oxidoreductase activity"/>
    <property type="evidence" value="ECO:0007669"/>
    <property type="project" value="UniProtKB-KW"/>
</dbReference>
<dbReference type="Pfam" id="PF00106">
    <property type="entry name" value="adh_short"/>
    <property type="match status" value="1"/>
</dbReference>
<accession>A0A7S3R003</accession>
<dbReference type="PRINTS" id="PR00081">
    <property type="entry name" value="GDHRDH"/>
</dbReference>
<dbReference type="PANTHER" id="PTHR44196:SF1">
    <property type="entry name" value="DEHYDROGENASE_REDUCTASE SDR FAMILY MEMBER 7B"/>
    <property type="match status" value="1"/>
</dbReference>
<feature type="region of interest" description="Disordered" evidence="3">
    <location>
        <begin position="41"/>
        <end position="61"/>
    </location>
</feature>
<name>A0A7S3R003_DUNTE</name>
<protein>
    <submittedName>
        <fullName evidence="4">Uncharacterized protein</fullName>
    </submittedName>
</protein>
<dbReference type="Gene3D" id="3.40.50.720">
    <property type="entry name" value="NAD(P)-binding Rossmann-like Domain"/>
    <property type="match status" value="1"/>
</dbReference>
<evidence type="ECO:0000256" key="3">
    <source>
        <dbReference type="SAM" id="MobiDB-lite"/>
    </source>
</evidence>
<sequence length="380" mass="40898">MQTQPGLRGPLGAQRHPQRLHAMPIVSHPMPQACRLRTQASDNDFRSGPMTQGQRETGLKPYTPGEALVNGRSATSPPPFSLSFPGFSSQQSSLAMTQVRNSYKASGKTVVITGGSQGIGRATALLFARKGYNVVVAARDMTKLQYVADDCEQACGRQGSSLAVACDVTKEEQVKSMASSAMAKYENIDVVVNCAGIMCRGLFSDVPASEAERVMRTNYLGAYIVSQAFLPVLKVEGKRKQGGDKPSLIMINAFNGKVSMKHMSAFSATKYALYGLTEALRAEVLQDNIHVGQVYPGVVKSNHLERTTFFGKDVDEERRSFRQTVRALPISQTPAEVADAVYAITVGKQNDIIVGLPFAAAAAANQVTGFNPFASPLPFP</sequence>
<evidence type="ECO:0000256" key="1">
    <source>
        <dbReference type="ARBA" id="ARBA00006484"/>
    </source>
</evidence>
<keyword evidence="2" id="KW-0560">Oxidoreductase</keyword>
<proteinExistence type="inferred from homology"/>
<dbReference type="AlphaFoldDB" id="A0A7S3R003"/>
<comment type="similarity">
    <text evidence="1">Belongs to the short-chain dehydrogenases/reductases (SDR) family.</text>
</comment>
<evidence type="ECO:0000256" key="2">
    <source>
        <dbReference type="ARBA" id="ARBA00023002"/>
    </source>
</evidence>
<dbReference type="InterPro" id="IPR036291">
    <property type="entry name" value="NAD(P)-bd_dom_sf"/>
</dbReference>
<gene>
    <name evidence="4" type="ORF">DTER00134_LOCUS13088</name>
</gene>
<dbReference type="EMBL" id="HBIP01021913">
    <property type="protein sequence ID" value="CAE0498015.1"/>
    <property type="molecule type" value="Transcribed_RNA"/>
</dbReference>